<proteinExistence type="predicted"/>
<evidence type="ECO:0008006" key="3">
    <source>
        <dbReference type="Google" id="ProtNLM"/>
    </source>
</evidence>
<dbReference type="OrthoDB" id="142939at2"/>
<dbReference type="PANTHER" id="PTHR39420">
    <property type="match status" value="1"/>
</dbReference>
<dbReference type="InterPro" id="IPR042271">
    <property type="entry name" value="Zinicin_2_N"/>
</dbReference>
<dbReference type="AlphaFoldDB" id="D3Q837"/>
<sequence>MTQFVDWDLAAATARTIGRAGPDIGLEDATEAVHELRGYAVEAAGHVAEFTGMEPRQQPPLRVVDRAGWAAANIEGLRGVLDPLASRAGAEAGTVARVVGARVAGAQAGVVLGYLSGKILGQYEIFSKQPGQLLLVAPNIIEAERQLKADPRDFQMWICLHEATHAAQFGAVEWLRPHFMSEIEAFGAAATETNAGLVERVRRTLGVLADALRDAKAGSSVVDLVTSPRQREIVDRLTAMMTLIEGHADYVMDAIGPDVVSHVEELRKRFDRRRASGSAAQRVVRRALGMDLKLKQYTQGKKFTAAVVDQVGIDGFNAVWEQPSHLPTLSEIDDPDAWIARVVRS</sequence>
<dbReference type="RefSeq" id="WP_013016113.1">
    <property type="nucleotide sequence ID" value="NC_013947.1"/>
</dbReference>
<evidence type="ECO:0000313" key="2">
    <source>
        <dbReference type="Proteomes" id="UP000000844"/>
    </source>
</evidence>
<dbReference type="HOGENOM" id="CLU_059556_0_0_11"/>
<reference evidence="1 2" key="1">
    <citation type="journal article" date="2009" name="Stand. Genomic Sci.">
        <title>Complete genome sequence of Stackebrandtia nassauensis type strain (LLR-40K-21).</title>
        <authorList>
            <person name="Munk C."/>
            <person name="Lapidus A."/>
            <person name="Copeland A."/>
            <person name="Jando M."/>
            <person name="Mayilraj S."/>
            <person name="Glavina Del Rio T."/>
            <person name="Nolan M."/>
            <person name="Chen F."/>
            <person name="Lucas S."/>
            <person name="Tice H."/>
            <person name="Cheng J.F."/>
            <person name="Han C."/>
            <person name="Detter J.C."/>
            <person name="Bruce D."/>
            <person name="Goodwin L."/>
            <person name="Chain P."/>
            <person name="Pitluck S."/>
            <person name="Goker M."/>
            <person name="Ovchinikova G."/>
            <person name="Pati A."/>
            <person name="Ivanova N."/>
            <person name="Mavromatis K."/>
            <person name="Chen A."/>
            <person name="Palaniappan K."/>
            <person name="Land M."/>
            <person name="Hauser L."/>
            <person name="Chang Y.J."/>
            <person name="Jeffries C.D."/>
            <person name="Bristow J."/>
            <person name="Eisen J.A."/>
            <person name="Markowitz V."/>
            <person name="Hugenholtz P."/>
            <person name="Kyrpides N.C."/>
            <person name="Klenk H.P."/>
        </authorList>
    </citation>
    <scope>NUCLEOTIDE SEQUENCE [LARGE SCALE GENOMIC DNA]</scope>
    <source>
        <strain evidence="2">DSM 44728 / CIP 108903 / NRRL B-16338 / NBRC 102104 / LLR-40K-21</strain>
    </source>
</reference>
<dbReference type="EMBL" id="CP001778">
    <property type="protein sequence ID" value="ADD40542.1"/>
    <property type="molecule type" value="Genomic_DNA"/>
</dbReference>
<accession>D3Q837</accession>
<dbReference type="STRING" id="446470.Snas_0830"/>
<evidence type="ECO:0000313" key="1">
    <source>
        <dbReference type="EMBL" id="ADD40542.1"/>
    </source>
</evidence>
<protein>
    <recommendedName>
        <fullName evidence="3">Coenzyme F420 biosynthesis-associated protein</fullName>
    </recommendedName>
</protein>
<gene>
    <name evidence="1" type="ordered locus">Snas_0830</name>
</gene>
<dbReference type="NCBIfam" id="TIGR03624">
    <property type="entry name" value="putative hydrolase"/>
    <property type="match status" value="1"/>
</dbReference>
<dbReference type="SUPFAM" id="SSF55486">
    <property type="entry name" value="Metalloproteases ('zincins'), catalytic domain"/>
    <property type="match status" value="1"/>
</dbReference>
<name>D3Q837_STANL</name>
<dbReference type="KEGG" id="sna:Snas_0830"/>
<dbReference type="Proteomes" id="UP000000844">
    <property type="component" value="Chromosome"/>
</dbReference>
<dbReference type="PANTHER" id="PTHR39420:SF1">
    <property type="entry name" value="HYDROLASE"/>
    <property type="match status" value="1"/>
</dbReference>
<dbReference type="InterPro" id="IPR022454">
    <property type="entry name" value="CHP03883_F420-assoc"/>
</dbReference>
<dbReference type="Pfam" id="PF10103">
    <property type="entry name" value="Zincin_2"/>
    <property type="match status" value="1"/>
</dbReference>
<dbReference type="eggNOG" id="COG5282">
    <property type="taxonomic scope" value="Bacteria"/>
</dbReference>
<dbReference type="NCBIfam" id="TIGR03883">
    <property type="entry name" value="DUF2342_F420"/>
    <property type="match status" value="1"/>
</dbReference>
<dbReference type="InterPro" id="IPR018766">
    <property type="entry name" value="Zinicin_2"/>
</dbReference>
<dbReference type="Gene3D" id="1.20.150.30">
    <property type="entry name" value="Zincin-like metallopeptidase, N-terminal domain"/>
    <property type="match status" value="1"/>
</dbReference>
<keyword evidence="2" id="KW-1185">Reference proteome</keyword>
<organism evidence="1 2">
    <name type="scientific">Stackebrandtia nassauensis (strain DSM 44728 / CIP 108903 / NRRL B-16338 / NBRC 102104 / LLR-40K-21)</name>
    <dbReference type="NCBI Taxonomy" id="446470"/>
    <lineage>
        <taxon>Bacteria</taxon>
        <taxon>Bacillati</taxon>
        <taxon>Actinomycetota</taxon>
        <taxon>Actinomycetes</taxon>
        <taxon>Glycomycetales</taxon>
        <taxon>Glycomycetaceae</taxon>
        <taxon>Stackebrandtia</taxon>
    </lineage>
</organism>